<feature type="region of interest" description="Disordered" evidence="5">
    <location>
        <begin position="372"/>
        <end position="419"/>
    </location>
</feature>
<gene>
    <name evidence="7" type="ORF">MKK02DRAFT_39810</name>
</gene>
<keyword evidence="2 6" id="KW-0812">Transmembrane</keyword>
<evidence type="ECO:0000256" key="4">
    <source>
        <dbReference type="ARBA" id="ARBA00023136"/>
    </source>
</evidence>
<feature type="region of interest" description="Disordered" evidence="5">
    <location>
        <begin position="42"/>
        <end position="121"/>
    </location>
</feature>
<dbReference type="SUPFAM" id="SSF103481">
    <property type="entry name" value="Multidrug resistance efflux transporter EmrE"/>
    <property type="match status" value="1"/>
</dbReference>
<feature type="transmembrane region" description="Helical" evidence="6">
    <location>
        <begin position="186"/>
        <end position="204"/>
    </location>
</feature>
<comment type="caution">
    <text evidence="7">The sequence shown here is derived from an EMBL/GenBank/DDBJ whole genome shotgun (WGS) entry which is preliminary data.</text>
</comment>
<dbReference type="PANTHER" id="PTHR12570">
    <property type="match status" value="1"/>
</dbReference>
<evidence type="ECO:0000256" key="3">
    <source>
        <dbReference type="ARBA" id="ARBA00022989"/>
    </source>
</evidence>
<dbReference type="AlphaFoldDB" id="A0AA38HHT0"/>
<proteinExistence type="predicted"/>
<evidence type="ECO:0000313" key="7">
    <source>
        <dbReference type="EMBL" id="KAI9639504.1"/>
    </source>
</evidence>
<dbReference type="GO" id="GO:0015095">
    <property type="term" value="F:magnesium ion transmembrane transporter activity"/>
    <property type="evidence" value="ECO:0007669"/>
    <property type="project" value="InterPro"/>
</dbReference>
<evidence type="ECO:0000313" key="8">
    <source>
        <dbReference type="Proteomes" id="UP001164286"/>
    </source>
</evidence>
<dbReference type="EMBL" id="JAKWFO010000001">
    <property type="protein sequence ID" value="KAI9639504.1"/>
    <property type="molecule type" value="Genomic_DNA"/>
</dbReference>
<comment type="subcellular location">
    <subcellularLocation>
        <location evidence="1">Membrane</location>
        <topology evidence="1">Multi-pass membrane protein</topology>
    </subcellularLocation>
</comment>
<evidence type="ECO:0000256" key="6">
    <source>
        <dbReference type="SAM" id="Phobius"/>
    </source>
</evidence>
<keyword evidence="4 6" id="KW-0472">Membrane</keyword>
<dbReference type="PANTHER" id="PTHR12570:SF65">
    <property type="entry name" value="MAGNESIUM TRANSPORTER NIPA9-RELATED"/>
    <property type="match status" value="1"/>
</dbReference>
<dbReference type="InterPro" id="IPR008521">
    <property type="entry name" value="Mg_trans_NIPA"/>
</dbReference>
<dbReference type="GeneID" id="77729993"/>
<feature type="transmembrane region" description="Helical" evidence="6">
    <location>
        <begin position="351"/>
        <end position="369"/>
    </location>
</feature>
<reference evidence="7" key="1">
    <citation type="journal article" date="2022" name="G3 (Bethesda)">
        <title>High quality genome of the basidiomycete yeast Dioszegia hungarica PDD-24b-2 isolated from cloud water.</title>
        <authorList>
            <person name="Jarrige D."/>
            <person name="Haridas S."/>
            <person name="Bleykasten-Grosshans C."/>
            <person name="Joly M."/>
            <person name="Nadalig T."/>
            <person name="Sancelme M."/>
            <person name="Vuilleumier S."/>
            <person name="Grigoriev I.V."/>
            <person name="Amato P."/>
            <person name="Bringel F."/>
        </authorList>
    </citation>
    <scope>NUCLEOTIDE SEQUENCE</scope>
    <source>
        <strain evidence="7">PDD-24b-2</strain>
    </source>
</reference>
<dbReference type="RefSeq" id="XP_052949281.1">
    <property type="nucleotide sequence ID" value="XM_053090788.1"/>
</dbReference>
<dbReference type="Pfam" id="PF05653">
    <property type="entry name" value="Mg_trans_NIPA"/>
    <property type="match status" value="1"/>
</dbReference>
<feature type="transmembrane region" description="Helical" evidence="6">
    <location>
        <begin position="288"/>
        <end position="308"/>
    </location>
</feature>
<feature type="transmembrane region" description="Helical" evidence="6">
    <location>
        <begin position="320"/>
        <end position="339"/>
    </location>
</feature>
<organism evidence="7 8">
    <name type="scientific">Dioszegia hungarica</name>
    <dbReference type="NCBI Taxonomy" id="4972"/>
    <lineage>
        <taxon>Eukaryota</taxon>
        <taxon>Fungi</taxon>
        <taxon>Dikarya</taxon>
        <taxon>Basidiomycota</taxon>
        <taxon>Agaricomycotina</taxon>
        <taxon>Tremellomycetes</taxon>
        <taxon>Tremellales</taxon>
        <taxon>Bulleribasidiaceae</taxon>
        <taxon>Dioszegia</taxon>
    </lineage>
</organism>
<feature type="transmembrane region" description="Helical" evidence="6">
    <location>
        <begin position="224"/>
        <end position="241"/>
    </location>
</feature>
<feature type="transmembrane region" description="Helical" evidence="6">
    <location>
        <begin position="131"/>
        <end position="152"/>
    </location>
</feature>
<feature type="transmembrane region" description="Helical" evidence="6">
    <location>
        <begin position="158"/>
        <end position="177"/>
    </location>
</feature>
<name>A0AA38HHT0_9TREE</name>
<evidence type="ECO:0000256" key="5">
    <source>
        <dbReference type="SAM" id="MobiDB-lite"/>
    </source>
</evidence>
<dbReference type="InterPro" id="IPR037185">
    <property type="entry name" value="EmrE-like"/>
</dbReference>
<feature type="transmembrane region" description="Helical" evidence="6">
    <location>
        <begin position="248"/>
        <end position="268"/>
    </location>
</feature>
<dbReference type="GO" id="GO:0016020">
    <property type="term" value="C:membrane"/>
    <property type="evidence" value="ECO:0007669"/>
    <property type="project" value="UniProtKB-SubCell"/>
</dbReference>
<feature type="region of interest" description="Disordered" evidence="5">
    <location>
        <begin position="462"/>
        <end position="487"/>
    </location>
</feature>
<evidence type="ECO:0000256" key="1">
    <source>
        <dbReference type="ARBA" id="ARBA00004141"/>
    </source>
</evidence>
<feature type="compositionally biased region" description="Basic and acidic residues" evidence="5">
    <location>
        <begin position="464"/>
        <end position="477"/>
    </location>
</feature>
<keyword evidence="8" id="KW-1185">Reference proteome</keyword>
<feature type="transmembrane region" description="Helical" evidence="6">
    <location>
        <begin position="12"/>
        <end position="31"/>
    </location>
</feature>
<keyword evidence="3 6" id="KW-1133">Transmembrane helix</keyword>
<feature type="compositionally biased region" description="Polar residues" evidence="5">
    <location>
        <begin position="92"/>
        <end position="102"/>
    </location>
</feature>
<protein>
    <submittedName>
        <fullName evidence="7">Magnesium transporter NIPA-domain-containing protein</fullName>
    </submittedName>
</protein>
<dbReference type="Proteomes" id="UP001164286">
    <property type="component" value="Unassembled WGS sequence"/>
</dbReference>
<evidence type="ECO:0000256" key="2">
    <source>
        <dbReference type="ARBA" id="ARBA00022692"/>
    </source>
</evidence>
<accession>A0AA38HHT0</accession>
<sequence>MPGVAGVSGSSLIGVAIACSGNVLISLALTIQKLAHRRISEAHHGRADDEADEDEDIERGAGDIAGAGDESRGLLKASSGRSAAYPNGKASGASSRNSTPTALDSPAESSDDESPERREGVQEGAYLKSKLWWIGLAMISIGEGGNFLSYAFAPASVVAPLGTVALVANCIFAPIILKERFRPRELIGMGLAILGAVTVVYASSDTNPRLDPSELVIAITQPPFLIYTGINLLLLLMLMYLSRSAAWGGRFAAVDVGICAIFGGYTVLSTKAMASLLSTMFLQAFEYPVTWGLVVVLVGTSLAQVKYLNKALMTFQSKEVIPTQFVFFSLAAIIGSGVLYQEFRDIPLTRMINFIFGIGITFTGVHLLTSMHSPATPSPSPPPSSTSSPQTTPTPLPRTERTPLLIAPSPHSDAYHHALSPSIRGRGVRLLKRNSTGEIHTLGINSQAGFLLLGSTPPATAIASRRDRSSHRAERGEAGSLLGRSPGVVHMNTRRVSDVAEAAAVGRRVSSS</sequence>